<reference evidence="3" key="1">
    <citation type="submission" date="2020-10" db="EMBL/GenBank/DDBJ databases">
        <title>Chromosome-scale genome assembly of the Allis shad, Alosa alosa.</title>
        <authorList>
            <person name="Margot Z."/>
            <person name="Christophe K."/>
            <person name="Cabau C."/>
            <person name="Louis A."/>
            <person name="Berthelot C."/>
            <person name="Parey E."/>
            <person name="Roest Crollius H."/>
            <person name="Montfort J."/>
            <person name="Robinson-Rechavi M."/>
            <person name="Bucao C."/>
            <person name="Bouchez O."/>
            <person name="Gislard M."/>
            <person name="Lluch J."/>
            <person name="Milhes M."/>
            <person name="Lampietro C."/>
            <person name="Lopez Roques C."/>
            <person name="Donnadieu C."/>
            <person name="Braasch I."/>
            <person name="Desvignes T."/>
            <person name="Postlethwait J."/>
            <person name="Bobe J."/>
            <person name="Guiguen Y."/>
        </authorList>
    </citation>
    <scope>NUCLEOTIDE SEQUENCE</scope>
    <source>
        <strain evidence="3">M-15738</strain>
        <tissue evidence="3">Blood</tissue>
    </source>
</reference>
<gene>
    <name evidence="3" type="ORF">AALO_G00198020</name>
</gene>
<sequence>MTMTTIDTSTPSLEINSTSSIYNMTETITVPANSTEQGLDFGCIPAEVAFVVMASVGSLVVFLLASILVLACQVCRLQRRQQTGRHTRSNVDLVSGAGYWGAGNQAEGGGIAGPCDASVMLEEVKTQEELEGSEEEFENRSEEGSEVVVTEDSRGQPGITVAPVGELVDVSVTKTVPPPPPPPCQAPLPQSPAWRWAETWKVCHWWCDINAILRRGDYERNFCSCEKT</sequence>
<protein>
    <submittedName>
        <fullName evidence="3">Uncharacterized protein</fullName>
    </submittedName>
</protein>
<accession>A0AAV6G1S1</accession>
<dbReference type="EMBL" id="JADWDJ010000015">
    <property type="protein sequence ID" value="KAG5269074.1"/>
    <property type="molecule type" value="Genomic_DNA"/>
</dbReference>
<proteinExistence type="predicted"/>
<evidence type="ECO:0000256" key="2">
    <source>
        <dbReference type="SAM" id="Phobius"/>
    </source>
</evidence>
<evidence type="ECO:0000256" key="1">
    <source>
        <dbReference type="SAM" id="MobiDB-lite"/>
    </source>
</evidence>
<dbReference type="Pfam" id="PF05399">
    <property type="entry name" value="EVI2A"/>
    <property type="match status" value="1"/>
</dbReference>
<keyword evidence="2" id="KW-0812">Transmembrane</keyword>
<evidence type="ECO:0000313" key="4">
    <source>
        <dbReference type="Proteomes" id="UP000823561"/>
    </source>
</evidence>
<name>A0AAV6G1S1_9TELE</name>
<feature type="region of interest" description="Disordered" evidence="1">
    <location>
        <begin position="128"/>
        <end position="155"/>
    </location>
</feature>
<dbReference type="InterPro" id="IPR008608">
    <property type="entry name" value="Ectropic_vir_integratn_site_2A"/>
</dbReference>
<comment type="caution">
    <text evidence="3">The sequence shown here is derived from an EMBL/GenBank/DDBJ whole genome shotgun (WGS) entry which is preliminary data.</text>
</comment>
<dbReference type="Proteomes" id="UP000823561">
    <property type="component" value="Chromosome 15"/>
</dbReference>
<feature type="transmembrane region" description="Helical" evidence="2">
    <location>
        <begin position="48"/>
        <end position="72"/>
    </location>
</feature>
<keyword evidence="2" id="KW-0472">Membrane</keyword>
<organism evidence="3 4">
    <name type="scientific">Alosa alosa</name>
    <name type="common">allis shad</name>
    <dbReference type="NCBI Taxonomy" id="278164"/>
    <lineage>
        <taxon>Eukaryota</taxon>
        <taxon>Metazoa</taxon>
        <taxon>Chordata</taxon>
        <taxon>Craniata</taxon>
        <taxon>Vertebrata</taxon>
        <taxon>Euteleostomi</taxon>
        <taxon>Actinopterygii</taxon>
        <taxon>Neopterygii</taxon>
        <taxon>Teleostei</taxon>
        <taxon>Clupei</taxon>
        <taxon>Clupeiformes</taxon>
        <taxon>Clupeoidei</taxon>
        <taxon>Clupeidae</taxon>
        <taxon>Alosa</taxon>
    </lineage>
</organism>
<dbReference type="AlphaFoldDB" id="A0AAV6G1S1"/>
<evidence type="ECO:0000313" key="3">
    <source>
        <dbReference type="EMBL" id="KAG5269074.1"/>
    </source>
</evidence>
<keyword evidence="4" id="KW-1185">Reference proteome</keyword>
<keyword evidence="2" id="KW-1133">Transmembrane helix</keyword>
<dbReference type="GO" id="GO:0016020">
    <property type="term" value="C:membrane"/>
    <property type="evidence" value="ECO:0007669"/>
    <property type="project" value="InterPro"/>
</dbReference>